<proteinExistence type="predicted"/>
<dbReference type="RefSeq" id="WP_310255871.1">
    <property type="nucleotide sequence ID" value="NZ_JAVDWA010000001.1"/>
</dbReference>
<comment type="caution">
    <text evidence="1">The sequence shown here is derived from an EMBL/GenBank/DDBJ whole genome shotgun (WGS) entry which is preliminary data.</text>
</comment>
<reference evidence="1 2" key="1">
    <citation type="submission" date="2023-07" db="EMBL/GenBank/DDBJ databases">
        <title>Sorghum-associated microbial communities from plants grown in Nebraska, USA.</title>
        <authorList>
            <person name="Schachtman D."/>
        </authorList>
    </citation>
    <scope>NUCLEOTIDE SEQUENCE [LARGE SCALE GENOMIC DNA]</scope>
    <source>
        <strain evidence="1 2">BE211</strain>
    </source>
</reference>
<organism evidence="1 2">
    <name type="scientific">Fictibacillus barbaricus</name>
    <dbReference type="NCBI Taxonomy" id="182136"/>
    <lineage>
        <taxon>Bacteria</taxon>
        <taxon>Bacillati</taxon>
        <taxon>Bacillota</taxon>
        <taxon>Bacilli</taxon>
        <taxon>Bacillales</taxon>
        <taxon>Fictibacillaceae</taxon>
        <taxon>Fictibacillus</taxon>
    </lineage>
</organism>
<accession>A0ABU1TVV6</accession>
<evidence type="ECO:0000313" key="2">
    <source>
        <dbReference type="Proteomes" id="UP001258181"/>
    </source>
</evidence>
<evidence type="ECO:0000313" key="1">
    <source>
        <dbReference type="EMBL" id="MDR7071340.1"/>
    </source>
</evidence>
<dbReference type="EMBL" id="JAVDWA010000001">
    <property type="protein sequence ID" value="MDR7071340.1"/>
    <property type="molecule type" value="Genomic_DNA"/>
</dbReference>
<dbReference type="Proteomes" id="UP001258181">
    <property type="component" value="Unassembled WGS sequence"/>
</dbReference>
<keyword evidence="2" id="KW-1185">Reference proteome</keyword>
<protein>
    <submittedName>
        <fullName evidence="1">Uncharacterized protein</fullName>
    </submittedName>
</protein>
<gene>
    <name evidence="1" type="ORF">J2X07_000315</name>
</gene>
<name>A0ABU1TVV6_9BACL</name>
<sequence>MSTVSNEYNMGDFRVVVHESKEGTKTARLSSGFHGAILEVEKEENGIRIKEMELGSAHVTPEHLAMLLYLSGVSTEVVDEIKKIEENFRTKA</sequence>